<accession>M2LDJ0</accession>
<dbReference type="AlphaFoldDB" id="M2LDJ0"/>
<reference evidence="1 2" key="1">
    <citation type="journal article" date="2012" name="PLoS Pathog.">
        <title>Diverse lifestyles and strategies of plant pathogenesis encoded in the genomes of eighteen Dothideomycetes fungi.</title>
        <authorList>
            <person name="Ohm R.A."/>
            <person name="Feau N."/>
            <person name="Henrissat B."/>
            <person name="Schoch C.L."/>
            <person name="Horwitz B.A."/>
            <person name="Barry K.W."/>
            <person name="Condon B.J."/>
            <person name="Copeland A.C."/>
            <person name="Dhillon B."/>
            <person name="Glaser F."/>
            <person name="Hesse C.N."/>
            <person name="Kosti I."/>
            <person name="LaButti K."/>
            <person name="Lindquist E.A."/>
            <person name="Lucas S."/>
            <person name="Salamov A.A."/>
            <person name="Bradshaw R.E."/>
            <person name="Ciuffetti L."/>
            <person name="Hamelin R.C."/>
            <person name="Kema G.H.J."/>
            <person name="Lawrence C."/>
            <person name="Scott J.A."/>
            <person name="Spatafora J.W."/>
            <person name="Turgeon B.G."/>
            <person name="de Wit P.J.G.M."/>
            <person name="Zhong S."/>
            <person name="Goodwin S.B."/>
            <person name="Grigoriev I.V."/>
        </authorList>
    </citation>
    <scope>NUCLEOTIDE SEQUENCE [LARGE SCALE GENOMIC DNA]</scope>
    <source>
        <strain evidence="1 2">UAMH 10762</strain>
    </source>
</reference>
<gene>
    <name evidence="1" type="ORF">BAUCODRAFT_274500</name>
</gene>
<dbReference type="KEGG" id="bcom:BAUCODRAFT_274500"/>
<dbReference type="Proteomes" id="UP000011761">
    <property type="component" value="Unassembled WGS sequence"/>
</dbReference>
<dbReference type="GeneID" id="19110568"/>
<evidence type="ECO:0000313" key="2">
    <source>
        <dbReference type="Proteomes" id="UP000011761"/>
    </source>
</evidence>
<proteinExistence type="predicted"/>
<dbReference type="RefSeq" id="XP_007680558.1">
    <property type="nucleotide sequence ID" value="XM_007682368.1"/>
</dbReference>
<dbReference type="HOGENOM" id="CLU_2263253_0_0_1"/>
<protein>
    <submittedName>
        <fullName evidence="1">Uncharacterized protein</fullName>
    </submittedName>
</protein>
<dbReference type="EMBL" id="KB445562">
    <property type="protein sequence ID" value="EMC92037.1"/>
    <property type="molecule type" value="Genomic_DNA"/>
</dbReference>
<keyword evidence="2" id="KW-1185">Reference proteome</keyword>
<name>M2LDJ0_BAUPA</name>
<organism evidence="1 2">
    <name type="scientific">Baudoinia panamericana (strain UAMH 10762)</name>
    <name type="common">Angels' share fungus</name>
    <name type="synonym">Baudoinia compniacensis (strain UAMH 10762)</name>
    <dbReference type="NCBI Taxonomy" id="717646"/>
    <lineage>
        <taxon>Eukaryota</taxon>
        <taxon>Fungi</taxon>
        <taxon>Dikarya</taxon>
        <taxon>Ascomycota</taxon>
        <taxon>Pezizomycotina</taxon>
        <taxon>Dothideomycetes</taxon>
        <taxon>Dothideomycetidae</taxon>
        <taxon>Mycosphaerellales</taxon>
        <taxon>Teratosphaeriaceae</taxon>
        <taxon>Baudoinia</taxon>
    </lineage>
</organism>
<evidence type="ECO:0000313" key="1">
    <source>
        <dbReference type="EMBL" id="EMC92037.1"/>
    </source>
</evidence>
<sequence length="103" mass="11866">MHHNPSSRASQQHLWTYIRAKKIRHVKTSFSHKNGAVIWRPFVCVSEKDDMAFAKRTKIASQQPSAQRPSDDRQGLACRPHQYCRMTVCILRSAGRECCNRVA</sequence>